<dbReference type="PRINTS" id="PR01463">
    <property type="entry name" value="EAGCHANLFMLY"/>
</dbReference>
<protein>
    <submittedName>
        <fullName evidence="8">Potassium channel, voltage-dependent, EAG/ELK/ERG, Transient receptor potential channel</fullName>
    </submittedName>
</protein>
<keyword evidence="4" id="KW-0630">Potassium</keyword>
<evidence type="ECO:0000256" key="1">
    <source>
        <dbReference type="ARBA" id="ARBA00022538"/>
    </source>
</evidence>
<evidence type="ECO:0000256" key="4">
    <source>
        <dbReference type="ARBA" id="ARBA00022958"/>
    </source>
</evidence>
<organism evidence="8 9">
    <name type="scientific">Artemisia annua</name>
    <name type="common">Sweet wormwood</name>
    <dbReference type="NCBI Taxonomy" id="35608"/>
    <lineage>
        <taxon>Eukaryota</taxon>
        <taxon>Viridiplantae</taxon>
        <taxon>Streptophyta</taxon>
        <taxon>Embryophyta</taxon>
        <taxon>Tracheophyta</taxon>
        <taxon>Spermatophyta</taxon>
        <taxon>Magnoliopsida</taxon>
        <taxon>eudicotyledons</taxon>
        <taxon>Gunneridae</taxon>
        <taxon>Pentapetalae</taxon>
        <taxon>asterids</taxon>
        <taxon>campanulids</taxon>
        <taxon>Asterales</taxon>
        <taxon>Asteraceae</taxon>
        <taxon>Asteroideae</taxon>
        <taxon>Anthemideae</taxon>
        <taxon>Artemisiinae</taxon>
        <taxon>Artemisia</taxon>
    </lineage>
</organism>
<dbReference type="Pfam" id="PF07885">
    <property type="entry name" value="Ion_trans_2"/>
    <property type="match status" value="1"/>
</dbReference>
<keyword evidence="2" id="KW-0631">Potassium channel</keyword>
<feature type="domain" description="Potassium channel" evidence="7">
    <location>
        <begin position="18"/>
        <end position="73"/>
    </location>
</feature>
<reference evidence="8 9" key="1">
    <citation type="journal article" date="2018" name="Mol. Plant">
        <title>The genome of Artemisia annua provides insight into the evolution of Asteraceae family and artemisinin biosynthesis.</title>
        <authorList>
            <person name="Shen Q."/>
            <person name="Zhang L."/>
            <person name="Liao Z."/>
            <person name="Wang S."/>
            <person name="Yan T."/>
            <person name="Shi P."/>
            <person name="Liu M."/>
            <person name="Fu X."/>
            <person name="Pan Q."/>
            <person name="Wang Y."/>
            <person name="Lv Z."/>
            <person name="Lu X."/>
            <person name="Zhang F."/>
            <person name="Jiang W."/>
            <person name="Ma Y."/>
            <person name="Chen M."/>
            <person name="Hao X."/>
            <person name="Li L."/>
            <person name="Tang Y."/>
            <person name="Lv G."/>
            <person name="Zhou Y."/>
            <person name="Sun X."/>
            <person name="Brodelius P.E."/>
            <person name="Rose J.K.C."/>
            <person name="Tang K."/>
        </authorList>
    </citation>
    <scope>NUCLEOTIDE SEQUENCE [LARGE SCALE GENOMIC DNA]</scope>
    <source>
        <strain evidence="9">cv. Huhao1</strain>
        <tissue evidence="8">Leaf</tissue>
    </source>
</reference>
<name>A0A2U1LF02_ARTAN</name>
<dbReference type="GO" id="GO:0034702">
    <property type="term" value="C:monoatomic ion channel complex"/>
    <property type="evidence" value="ECO:0007669"/>
    <property type="project" value="UniProtKB-KW"/>
</dbReference>
<dbReference type="GO" id="GO:0005249">
    <property type="term" value="F:voltage-gated potassium channel activity"/>
    <property type="evidence" value="ECO:0007669"/>
    <property type="project" value="InterPro"/>
</dbReference>
<evidence type="ECO:0000256" key="6">
    <source>
        <dbReference type="SAM" id="Phobius"/>
    </source>
</evidence>
<comment type="caution">
    <text evidence="8">The sequence shown here is derived from an EMBL/GenBank/DDBJ whole genome shotgun (WGS) entry which is preliminary data.</text>
</comment>
<keyword evidence="5 8" id="KW-0407">Ion channel</keyword>
<proteinExistence type="predicted"/>
<dbReference type="Proteomes" id="UP000245207">
    <property type="component" value="Unassembled WGS sequence"/>
</dbReference>
<evidence type="ECO:0000313" key="8">
    <source>
        <dbReference type="EMBL" id="PWA47591.1"/>
    </source>
</evidence>
<accession>A0A2U1LF02</accession>
<keyword evidence="1" id="KW-0633">Potassium transport</keyword>
<dbReference type="PANTHER" id="PTHR45743:SF39">
    <property type="entry name" value="POTASSIUM CHANNEL"/>
    <property type="match status" value="1"/>
</dbReference>
<keyword evidence="3" id="KW-0851">Voltage-gated channel</keyword>
<sequence>MATWIRYDNEGYKHESLSSRYVKSLYWSITTLTTVGYGDLHAQNRREKIFVICYMLLNLGLTSYLIGNMTNLVVHAPRDTIQSASIFANRNQLPVRLQDQILEHLCLKFRTDLEGLQQQETLDSLPKSTRIHTSYPCCCFSHDLCGNCCCFIIDNYCKADTYGLDPENRSNQPFSAIHSVSDNFCNPSLNNGASVDLASNLITLNGE</sequence>
<dbReference type="EMBL" id="PKPP01009735">
    <property type="protein sequence ID" value="PWA47591.1"/>
    <property type="molecule type" value="Genomic_DNA"/>
</dbReference>
<dbReference type="AlphaFoldDB" id="A0A2U1LF02"/>
<keyword evidence="8" id="KW-0675">Receptor</keyword>
<dbReference type="STRING" id="35608.A0A2U1LF02"/>
<evidence type="ECO:0000259" key="7">
    <source>
        <dbReference type="Pfam" id="PF07885"/>
    </source>
</evidence>
<keyword evidence="3" id="KW-0813">Transport</keyword>
<dbReference type="InterPro" id="IPR045319">
    <property type="entry name" value="KAT/AKT"/>
</dbReference>
<dbReference type="SUPFAM" id="SSF81324">
    <property type="entry name" value="Voltage-gated potassium channels"/>
    <property type="match status" value="1"/>
</dbReference>
<evidence type="ECO:0000256" key="2">
    <source>
        <dbReference type="ARBA" id="ARBA00022826"/>
    </source>
</evidence>
<dbReference type="PANTHER" id="PTHR45743">
    <property type="entry name" value="POTASSIUM CHANNEL AKT1"/>
    <property type="match status" value="1"/>
</dbReference>
<dbReference type="InterPro" id="IPR003938">
    <property type="entry name" value="K_chnl_volt-dep_EAG/ELK/ERG"/>
</dbReference>
<evidence type="ECO:0000313" key="9">
    <source>
        <dbReference type="Proteomes" id="UP000245207"/>
    </source>
</evidence>
<evidence type="ECO:0000256" key="3">
    <source>
        <dbReference type="ARBA" id="ARBA00022882"/>
    </source>
</evidence>
<keyword evidence="6" id="KW-0472">Membrane</keyword>
<keyword evidence="6" id="KW-1133">Transmembrane helix</keyword>
<keyword evidence="3" id="KW-0406">Ion transport</keyword>
<feature type="transmembrane region" description="Helical" evidence="6">
    <location>
        <begin position="49"/>
        <end position="67"/>
    </location>
</feature>
<keyword evidence="6" id="KW-0812">Transmembrane</keyword>
<gene>
    <name evidence="8" type="ORF">CTI12_AA496650</name>
</gene>
<keyword evidence="9" id="KW-1185">Reference proteome</keyword>
<dbReference type="Gene3D" id="1.10.287.70">
    <property type="match status" value="1"/>
</dbReference>
<dbReference type="InterPro" id="IPR013099">
    <property type="entry name" value="K_chnl_dom"/>
</dbReference>
<evidence type="ECO:0000256" key="5">
    <source>
        <dbReference type="ARBA" id="ARBA00023303"/>
    </source>
</evidence>
<dbReference type="OrthoDB" id="1712306at2759"/>